<dbReference type="Pfam" id="PF03169">
    <property type="entry name" value="OPT"/>
    <property type="match status" value="1"/>
</dbReference>
<feature type="transmembrane region" description="Helical" evidence="10">
    <location>
        <begin position="696"/>
        <end position="717"/>
    </location>
</feature>
<keyword evidence="5" id="KW-0571">Peptide transport</keyword>
<evidence type="ECO:0000256" key="3">
    <source>
        <dbReference type="ARBA" id="ARBA00022448"/>
    </source>
</evidence>
<keyword evidence="13" id="KW-1185">Reference proteome</keyword>
<reference evidence="14" key="1">
    <citation type="submission" date="2025-08" db="UniProtKB">
        <authorList>
            <consortium name="RefSeq"/>
        </authorList>
    </citation>
    <scope>IDENTIFICATION</scope>
    <source>
        <tissue evidence="14">Leaves</tissue>
    </source>
</reference>
<evidence type="ECO:0000256" key="4">
    <source>
        <dbReference type="ARBA" id="ARBA00022692"/>
    </source>
</evidence>
<dbReference type="Proteomes" id="UP001652660">
    <property type="component" value="Chromosome 5c"/>
</dbReference>
<dbReference type="RefSeq" id="XP_071906257.1">
    <property type="nucleotide sequence ID" value="XM_072050156.1"/>
</dbReference>
<evidence type="ECO:0000256" key="9">
    <source>
        <dbReference type="SAM" id="MobiDB-lite"/>
    </source>
</evidence>
<dbReference type="InterPro" id="IPR004648">
    <property type="entry name" value="Oligpept_transpt"/>
</dbReference>
<feature type="domain" description="CCDC22 N-terminal" evidence="12">
    <location>
        <begin position="783"/>
        <end position="888"/>
    </location>
</feature>
<evidence type="ECO:0000259" key="12">
    <source>
        <dbReference type="Pfam" id="PF21674"/>
    </source>
</evidence>
<feature type="transmembrane region" description="Helical" evidence="10">
    <location>
        <begin position="461"/>
        <end position="482"/>
    </location>
</feature>
<dbReference type="InterPro" id="IPR048348">
    <property type="entry name" value="CCDC22_CC"/>
</dbReference>
<evidence type="ECO:0000256" key="8">
    <source>
        <dbReference type="ARBA" id="ARBA00023136"/>
    </source>
</evidence>
<feature type="transmembrane region" description="Helical" evidence="10">
    <location>
        <begin position="132"/>
        <end position="153"/>
    </location>
</feature>
<organism evidence="13 14">
    <name type="scientific">Coffea arabica</name>
    <name type="common">Arabian coffee</name>
    <dbReference type="NCBI Taxonomy" id="13443"/>
    <lineage>
        <taxon>Eukaryota</taxon>
        <taxon>Viridiplantae</taxon>
        <taxon>Streptophyta</taxon>
        <taxon>Embryophyta</taxon>
        <taxon>Tracheophyta</taxon>
        <taxon>Spermatophyta</taxon>
        <taxon>Magnoliopsida</taxon>
        <taxon>eudicotyledons</taxon>
        <taxon>Gunneridae</taxon>
        <taxon>Pentapetalae</taxon>
        <taxon>asterids</taxon>
        <taxon>lamiids</taxon>
        <taxon>Gentianales</taxon>
        <taxon>Rubiaceae</taxon>
        <taxon>Ixoroideae</taxon>
        <taxon>Gardenieae complex</taxon>
        <taxon>Bertiereae - Coffeeae clade</taxon>
        <taxon>Coffeeae</taxon>
        <taxon>Coffea</taxon>
    </lineage>
</organism>
<evidence type="ECO:0000256" key="2">
    <source>
        <dbReference type="ARBA" id="ARBA00005484"/>
    </source>
</evidence>
<evidence type="ECO:0000256" key="6">
    <source>
        <dbReference type="ARBA" id="ARBA00022927"/>
    </source>
</evidence>
<feature type="transmembrane region" description="Helical" evidence="10">
    <location>
        <begin position="298"/>
        <end position="321"/>
    </location>
</feature>
<feature type="compositionally biased region" description="Acidic residues" evidence="9">
    <location>
        <begin position="25"/>
        <end position="35"/>
    </location>
</feature>
<evidence type="ECO:0000256" key="5">
    <source>
        <dbReference type="ARBA" id="ARBA00022856"/>
    </source>
</evidence>
<evidence type="ECO:0000313" key="14">
    <source>
        <dbReference type="RefSeq" id="XP_071906257.1"/>
    </source>
</evidence>
<feature type="transmembrane region" description="Helical" evidence="10">
    <location>
        <begin position="56"/>
        <end position="76"/>
    </location>
</feature>
<evidence type="ECO:0000256" key="1">
    <source>
        <dbReference type="ARBA" id="ARBA00004141"/>
    </source>
</evidence>
<keyword evidence="8 10" id="KW-0472">Membrane</keyword>
<name>A0ABM4UG65_COFAR</name>
<gene>
    <name evidence="14" type="primary">LOC140004562</name>
</gene>
<protein>
    <submittedName>
        <fullName evidence="14">Oligopeptide transporter 1-like</fullName>
    </submittedName>
</protein>
<feature type="domain" description="CCDC22 coiled-coil" evidence="11">
    <location>
        <begin position="1036"/>
        <end position="1230"/>
    </location>
</feature>
<evidence type="ECO:0000259" key="11">
    <source>
        <dbReference type="Pfam" id="PF05667"/>
    </source>
</evidence>
<dbReference type="Pfam" id="PF05667">
    <property type="entry name" value="CCDC22_CC"/>
    <property type="match status" value="1"/>
</dbReference>
<feature type="transmembrane region" description="Helical" evidence="10">
    <location>
        <begin position="434"/>
        <end position="455"/>
    </location>
</feature>
<dbReference type="InterPro" id="IPR004813">
    <property type="entry name" value="OPT"/>
</dbReference>
<feature type="transmembrane region" description="Helical" evidence="10">
    <location>
        <begin position="83"/>
        <end position="105"/>
    </location>
</feature>
<comment type="similarity">
    <text evidence="2">Belongs to the oligopeptide OPT transporter (TC 2.A.67.1) family.</text>
</comment>
<proteinExistence type="inferred from homology"/>
<dbReference type="NCBIfam" id="TIGR00727">
    <property type="entry name" value="ISP4_OPT"/>
    <property type="match status" value="1"/>
</dbReference>
<dbReference type="Pfam" id="PF21674">
    <property type="entry name" value="CCDC22_N"/>
    <property type="match status" value="1"/>
</dbReference>
<feature type="transmembrane region" description="Helical" evidence="10">
    <location>
        <begin position="546"/>
        <end position="568"/>
    </location>
</feature>
<dbReference type="PANTHER" id="PTHR22601">
    <property type="entry name" value="ISP4 LIKE PROTEIN"/>
    <property type="match status" value="1"/>
</dbReference>
<feature type="region of interest" description="Disordered" evidence="9">
    <location>
        <begin position="1"/>
        <end position="35"/>
    </location>
</feature>
<sequence>MAEHVNAVPLSQPQQETKHHSTLEITDEEEENDSPIEEVRLTVPATDNPNLPVLTLRMWILGILSCALLAFVNTFFSYRQNSLWIGAVAAQIVTLPLGKFMAATFPDKSIGLPFTKWSFSLNPGPFNLKEHVLITIFAACGANGVYAISIIDIVKAFYRRKLNPLAAFLLSQTTMLLGYGWAGMHRNVLVDSPYMWWPENLVQVSLFRTLHEKEKRSRGGLTRLQFFLLLFTTSFAYYLVPGYFFPAISCISVACFIWKNSVLAQQLGSGLHGMGIGSFALDWNTVVSFLKTPISTPLFAIVNTLVGFFLFVYVVIPAAYWSNIYDAKKFPFYSSKTFDATGHKYNISRILNDETFTFDLAGYNSYSKLYMSVFFALSYGISFATLTATVSHVALFYSGTIRELTTKTATTLKGKLGDVHTRLMKKNYKAVPNWWFHAILIVVFGLSLLTCEGFGKQLQLPWWGLILACGIAWFFTLPIGIIQATTNQQVGLNVVTEMVIGYLYPGRPLANVTFKTYGYVSMTQALTFLSDFKVGHYMKVPPRSMFLVQLIGTLVSASVQFGTAWWLLTSIENICDTSLLPEGSPWTCPGDEVFYNASIIWGVIGPKKMFTKEGVYPEVNWFFLVGLLAPVPVWLLSRKYPEKEWIKLINLPLILGATSSMPPARSINYISWGAVGIFFNLYIYRKFKGWWAKYAYIMAAALNAGVAFMAILLYFTLQGNGIAGPQWWGLQTDDYCPLATCPTEPGVKVEGSSQNAHTLNTSRTKGRLPRVLSSCRSKTMEDDDSQGILLNSLRSSGVPIPPGVSAIEDLTPATLFFISSRSLCLIDKTLSFPTCLPEDSMADRFNICSDLASAFKNLGFIDDINFHEFLYPSVEDLYKLVRFLVGRLAESSDVQKASNESGNFNSGDTLFGESNESNLVCGNSVTDEDGAVGKWRADTRGSNEEGWMTRGAGESSVHKVHVAESNACGDEQTIAFGFHEHLEKPGVNSLEDLSTEKRMLLDWIAKTSKLQQMQDERELLKAAEALQCQIPVQFCVQQLIDQIEARRDKLVKLEFQWGALRSSIEEKRTNLVEAVCLTKPDAREKLQKKREIGREIVSISAEMKSREDELSVLSMELEKQPKVASRGSFVLRIKEITKNSCKQEVDIERILRDTRELQLESNSIQERLNRTYAVVDETIFREARKDTVARQAYRLLTRIHDCFEQTAEKVLSTDRTRRELADYEAKLTSMASRSLNIDKLRADLDAIRKENDMLEMNLQNS</sequence>
<accession>A0ABM4UG65</accession>
<dbReference type="InterPro" id="IPR048349">
    <property type="entry name" value="CCDC22_N"/>
</dbReference>
<comment type="subcellular location">
    <subcellularLocation>
        <location evidence="1">Membrane</location>
        <topology evidence="1">Multi-pass membrane protein</topology>
    </subcellularLocation>
</comment>
<evidence type="ECO:0000256" key="10">
    <source>
        <dbReference type="SAM" id="Phobius"/>
    </source>
</evidence>
<feature type="transmembrane region" description="Helical" evidence="10">
    <location>
        <begin position="369"/>
        <end position="397"/>
    </location>
</feature>
<feature type="transmembrane region" description="Helical" evidence="10">
    <location>
        <begin position="235"/>
        <end position="258"/>
    </location>
</feature>
<feature type="transmembrane region" description="Helical" evidence="10">
    <location>
        <begin position="619"/>
        <end position="637"/>
    </location>
</feature>
<keyword evidence="3" id="KW-0813">Transport</keyword>
<keyword evidence="6" id="KW-0653">Protein transport</keyword>
<dbReference type="GeneID" id="140004562"/>
<dbReference type="NCBIfam" id="TIGR00728">
    <property type="entry name" value="OPT_sfam"/>
    <property type="match status" value="1"/>
</dbReference>
<evidence type="ECO:0000256" key="7">
    <source>
        <dbReference type="ARBA" id="ARBA00022989"/>
    </source>
</evidence>
<keyword evidence="7 10" id="KW-1133">Transmembrane helix</keyword>
<evidence type="ECO:0000313" key="13">
    <source>
        <dbReference type="Proteomes" id="UP001652660"/>
    </source>
</evidence>
<keyword evidence="4 10" id="KW-0812">Transmembrane</keyword>
<feature type="transmembrane region" description="Helical" evidence="10">
    <location>
        <begin position="165"/>
        <end position="182"/>
    </location>
</feature>